<evidence type="ECO:0000313" key="2">
    <source>
        <dbReference type="Proteomes" id="UP000308705"/>
    </source>
</evidence>
<proteinExistence type="predicted"/>
<dbReference type="AlphaFoldDB" id="A0A4V6XBH6"/>
<evidence type="ECO:0000313" key="1">
    <source>
        <dbReference type="EMBL" id="TKK90553.1"/>
    </source>
</evidence>
<dbReference type="EMBL" id="SZQA01000003">
    <property type="protein sequence ID" value="TKK90553.1"/>
    <property type="molecule type" value="Genomic_DNA"/>
</dbReference>
<dbReference type="OrthoDB" id="3538778at2"/>
<name>A0A4V6XBH6_9ACTN</name>
<dbReference type="Proteomes" id="UP000308705">
    <property type="component" value="Unassembled WGS sequence"/>
</dbReference>
<reference evidence="1 2" key="1">
    <citation type="submission" date="2019-04" db="EMBL/GenBank/DDBJ databases">
        <title>Herbidospora sp. NEAU-GS14.nov., a novel actinomycete isolated from soil.</title>
        <authorList>
            <person name="Han L."/>
        </authorList>
    </citation>
    <scope>NUCLEOTIDE SEQUENCE [LARGE SCALE GENOMIC DNA]</scope>
    <source>
        <strain evidence="1 2">NEAU-GS14</strain>
    </source>
</reference>
<gene>
    <name evidence="1" type="ORF">FDA94_06060</name>
</gene>
<accession>A0A4V6XBH6</accession>
<protein>
    <submittedName>
        <fullName evidence="1">Uncharacterized protein</fullName>
    </submittedName>
</protein>
<organism evidence="1 2">
    <name type="scientific">Herbidospora galbida</name>
    <dbReference type="NCBI Taxonomy" id="2575442"/>
    <lineage>
        <taxon>Bacteria</taxon>
        <taxon>Bacillati</taxon>
        <taxon>Actinomycetota</taxon>
        <taxon>Actinomycetes</taxon>
        <taxon>Streptosporangiales</taxon>
        <taxon>Streptosporangiaceae</taxon>
        <taxon>Herbidospora</taxon>
    </lineage>
</organism>
<keyword evidence="2" id="KW-1185">Reference proteome</keyword>
<sequence length="147" mass="15764">MLLLTAGCINRISGETAVYKGSTGPAVLFRWCERPTKIHTKLGIYDSDGNWRIIAKFSTTTVSGESASFEIRSPGSGWELETGNPTLSPGVEYFVIAAPGDGDDDSFAQTIFTVDDVASLQPGQVISGSGKVTYPQSEFLAREPSYC</sequence>
<comment type="caution">
    <text evidence="1">The sequence shown here is derived from an EMBL/GenBank/DDBJ whole genome shotgun (WGS) entry which is preliminary data.</text>
</comment>
<dbReference type="RefSeq" id="WP_137246020.1">
    <property type="nucleotide sequence ID" value="NZ_SZQA01000003.1"/>
</dbReference>